<dbReference type="GO" id="GO:0030170">
    <property type="term" value="F:pyridoxal phosphate binding"/>
    <property type="evidence" value="ECO:0007669"/>
    <property type="project" value="UniProtKB-UniRule"/>
</dbReference>
<dbReference type="CDD" id="cd00430">
    <property type="entry name" value="PLPDE_III_AR"/>
    <property type="match status" value="1"/>
</dbReference>
<dbReference type="SUPFAM" id="SSF50621">
    <property type="entry name" value="Alanine racemase C-terminal domain-like"/>
    <property type="match status" value="1"/>
</dbReference>
<evidence type="ECO:0000313" key="8">
    <source>
        <dbReference type="EMBL" id="ANE44041.1"/>
    </source>
</evidence>
<dbReference type="EC" id="5.1.1.1" evidence="4"/>
<feature type="binding site" evidence="4 6">
    <location>
        <position position="126"/>
    </location>
    <ligand>
        <name>substrate</name>
    </ligand>
</feature>
<dbReference type="InterPro" id="IPR029066">
    <property type="entry name" value="PLP-binding_barrel"/>
</dbReference>
<dbReference type="SMART" id="SM01005">
    <property type="entry name" value="Ala_racemase_C"/>
    <property type="match status" value="1"/>
</dbReference>
<dbReference type="InterPro" id="IPR009006">
    <property type="entry name" value="Ala_racemase/Decarboxylase_C"/>
</dbReference>
<comment type="cofactor">
    <cofactor evidence="1 4 5">
        <name>pyridoxal 5'-phosphate</name>
        <dbReference type="ChEBI" id="CHEBI:597326"/>
    </cofactor>
</comment>
<dbReference type="Gene3D" id="3.20.20.10">
    <property type="entry name" value="Alanine racemase"/>
    <property type="match status" value="1"/>
</dbReference>
<keyword evidence="3 4" id="KW-0413">Isomerase</keyword>
<comment type="function">
    <text evidence="4">Catalyzes the interconversion of L-alanine and D-alanine. May also act on other amino acids.</text>
</comment>
<comment type="pathway">
    <text evidence="4">Amino-acid biosynthesis; D-alanine biosynthesis; D-alanine from L-alanine: step 1/1.</text>
</comment>
<dbReference type="Pfam" id="PF01168">
    <property type="entry name" value="Ala_racemase_N"/>
    <property type="match status" value="1"/>
</dbReference>
<dbReference type="PANTHER" id="PTHR30511">
    <property type="entry name" value="ALANINE RACEMASE"/>
    <property type="match status" value="1"/>
</dbReference>
<organism evidence="8 9">
    <name type="scientific">Deinococcus puniceus</name>
    <dbReference type="NCBI Taxonomy" id="1182568"/>
    <lineage>
        <taxon>Bacteria</taxon>
        <taxon>Thermotogati</taxon>
        <taxon>Deinococcota</taxon>
        <taxon>Deinococci</taxon>
        <taxon>Deinococcales</taxon>
        <taxon>Deinococcaceae</taxon>
        <taxon>Deinococcus</taxon>
    </lineage>
</organism>
<dbReference type="HAMAP" id="MF_01201">
    <property type="entry name" value="Ala_racemase"/>
    <property type="match status" value="1"/>
</dbReference>
<feature type="domain" description="Alanine racemase C-terminal" evidence="7">
    <location>
        <begin position="227"/>
        <end position="351"/>
    </location>
</feature>
<dbReference type="SUPFAM" id="SSF51419">
    <property type="entry name" value="PLP-binding barrel"/>
    <property type="match status" value="1"/>
</dbReference>
<dbReference type="Proteomes" id="UP000077363">
    <property type="component" value="Chromosome"/>
</dbReference>
<feature type="binding site" evidence="4 6">
    <location>
        <position position="296"/>
    </location>
    <ligand>
        <name>substrate</name>
    </ligand>
</feature>
<evidence type="ECO:0000256" key="3">
    <source>
        <dbReference type="ARBA" id="ARBA00023235"/>
    </source>
</evidence>
<name>A0A172TAL7_9DEIO</name>
<gene>
    <name evidence="8" type="primary">alr</name>
    <name evidence="8" type="ORF">SU48_09920</name>
</gene>
<dbReference type="PRINTS" id="PR00992">
    <property type="entry name" value="ALARACEMASE"/>
</dbReference>
<dbReference type="AlphaFoldDB" id="A0A172TAL7"/>
<evidence type="ECO:0000256" key="1">
    <source>
        <dbReference type="ARBA" id="ARBA00001933"/>
    </source>
</evidence>
<feature type="active site" description="Proton acceptor; specific for L-alanine" evidence="4">
    <location>
        <position position="248"/>
    </location>
</feature>
<dbReference type="Pfam" id="PF00842">
    <property type="entry name" value="Ala_racemase_C"/>
    <property type="match status" value="1"/>
</dbReference>
<feature type="active site" description="Proton acceptor; specific for D-alanine" evidence="4">
    <location>
        <position position="34"/>
    </location>
</feature>
<protein>
    <recommendedName>
        <fullName evidence="4">Alanine racemase</fullName>
        <ecNumber evidence="4">5.1.1.1</ecNumber>
    </recommendedName>
</protein>
<reference evidence="8 9" key="1">
    <citation type="submission" date="2015-01" db="EMBL/GenBank/DDBJ databases">
        <title>Deinococcus puniceus/DY1/ whole genome sequencing.</title>
        <authorList>
            <person name="Kim M.K."/>
            <person name="Srinivasan S."/>
            <person name="Lee J.-J."/>
        </authorList>
    </citation>
    <scope>NUCLEOTIDE SEQUENCE [LARGE SCALE GENOMIC DNA]</scope>
    <source>
        <strain evidence="8 9">DY1</strain>
    </source>
</reference>
<dbReference type="Gene3D" id="2.40.37.10">
    <property type="entry name" value="Lyase, Ornithine Decarboxylase, Chain A, domain 1"/>
    <property type="match status" value="1"/>
</dbReference>
<accession>A0A172TAL7</accession>
<dbReference type="InterPro" id="IPR001608">
    <property type="entry name" value="Ala_racemase_N"/>
</dbReference>
<dbReference type="InterPro" id="IPR011079">
    <property type="entry name" value="Ala_racemase_C"/>
</dbReference>
<dbReference type="KEGG" id="dpu:SU48_09920"/>
<dbReference type="STRING" id="1182568.SU48_09920"/>
<evidence type="ECO:0000259" key="7">
    <source>
        <dbReference type="SMART" id="SM01005"/>
    </source>
</evidence>
<evidence type="ECO:0000256" key="6">
    <source>
        <dbReference type="PIRSR" id="PIRSR600821-52"/>
    </source>
</evidence>
<evidence type="ECO:0000256" key="4">
    <source>
        <dbReference type="HAMAP-Rule" id="MF_01201"/>
    </source>
</evidence>
<dbReference type="GO" id="GO:0030632">
    <property type="term" value="P:D-alanine biosynthetic process"/>
    <property type="evidence" value="ECO:0007669"/>
    <property type="project" value="UniProtKB-UniRule"/>
</dbReference>
<dbReference type="PROSITE" id="PS00395">
    <property type="entry name" value="ALANINE_RACEMASE"/>
    <property type="match status" value="1"/>
</dbReference>
<dbReference type="RefSeq" id="WP_064015118.1">
    <property type="nucleotide sequence ID" value="NZ_CP011387.1"/>
</dbReference>
<evidence type="ECO:0000256" key="5">
    <source>
        <dbReference type="PIRSR" id="PIRSR600821-50"/>
    </source>
</evidence>
<dbReference type="NCBIfam" id="TIGR00492">
    <property type="entry name" value="alr"/>
    <property type="match status" value="1"/>
</dbReference>
<evidence type="ECO:0000313" key="9">
    <source>
        <dbReference type="Proteomes" id="UP000077363"/>
    </source>
</evidence>
<proteinExistence type="inferred from homology"/>
<keyword evidence="2 4" id="KW-0663">Pyridoxal phosphate</keyword>
<dbReference type="EMBL" id="CP011387">
    <property type="protein sequence ID" value="ANE44041.1"/>
    <property type="molecule type" value="Genomic_DNA"/>
</dbReference>
<dbReference type="GO" id="GO:0008784">
    <property type="term" value="F:alanine racemase activity"/>
    <property type="evidence" value="ECO:0007669"/>
    <property type="project" value="UniProtKB-UniRule"/>
</dbReference>
<dbReference type="InterPro" id="IPR020622">
    <property type="entry name" value="Ala_racemase_pyridoxalP-BS"/>
</dbReference>
<feature type="modified residue" description="N6-(pyridoxal phosphate)lysine" evidence="4 5">
    <location>
        <position position="34"/>
    </location>
</feature>
<comment type="similarity">
    <text evidence="4">Belongs to the alanine racemase family.</text>
</comment>
<comment type="catalytic activity">
    <reaction evidence="4">
        <text>L-alanine = D-alanine</text>
        <dbReference type="Rhea" id="RHEA:20249"/>
        <dbReference type="ChEBI" id="CHEBI:57416"/>
        <dbReference type="ChEBI" id="CHEBI:57972"/>
        <dbReference type="EC" id="5.1.1.1"/>
    </reaction>
</comment>
<evidence type="ECO:0000256" key="2">
    <source>
        <dbReference type="ARBA" id="ARBA00022898"/>
    </source>
</evidence>
<dbReference type="GO" id="GO:0005829">
    <property type="term" value="C:cytosol"/>
    <property type="evidence" value="ECO:0007669"/>
    <property type="project" value="TreeGrafter"/>
</dbReference>
<dbReference type="UniPathway" id="UPA00042">
    <property type="reaction ID" value="UER00497"/>
</dbReference>
<dbReference type="PANTHER" id="PTHR30511:SF0">
    <property type="entry name" value="ALANINE RACEMASE, CATABOLIC-RELATED"/>
    <property type="match status" value="1"/>
</dbReference>
<dbReference type="PATRIC" id="fig|1182568.3.peg.2066"/>
<sequence length="352" mass="36785">MLARAVASISASALSGNLSALSARAGVPLLLPVKADAYGHGLELVARVAAQHPSVWGMAVATPREAAQLAALNTGKPILLLTPPTPDEVGPLADLGVRLPVASLAEADALPAHARAHLKVDTGMNRLGARPEQAVAIGQCLAERGLLEGAYTHFASADEPDLSFAHTQLERFRGVLAQLPPLLAHASNGGGILSLGQIPGMGLARPGLVSYGFAPPHLRPVLPLTPVMTLRARITHIHTAHPGESVSYGGLWQAQRETVVATVGIGYADGYPRNATLRASVLVAGQRRPTLGRICMDQLMVDVTGLQVGLGDWVELWGPDALTVSDVAEWGGTIEYEVLTGLGARVERVRAE</sequence>
<keyword evidence="9" id="KW-1185">Reference proteome</keyword>
<dbReference type="OrthoDB" id="9813814at2"/>
<dbReference type="InterPro" id="IPR000821">
    <property type="entry name" value="Ala_racemase"/>
</dbReference>